<accession>A0ABU1DB97</accession>
<dbReference type="NCBIfam" id="TIGR03561">
    <property type="entry name" value="organ_hyd_perox"/>
    <property type="match status" value="1"/>
</dbReference>
<organism evidence="2 3">
    <name type="scientific">Chelatococcus sambhunathii</name>
    <dbReference type="NCBI Taxonomy" id="363953"/>
    <lineage>
        <taxon>Bacteria</taxon>
        <taxon>Pseudomonadati</taxon>
        <taxon>Pseudomonadota</taxon>
        <taxon>Alphaproteobacteria</taxon>
        <taxon>Hyphomicrobiales</taxon>
        <taxon>Chelatococcaceae</taxon>
        <taxon>Chelatococcus</taxon>
    </lineage>
</organism>
<dbReference type="Proteomes" id="UP001181622">
    <property type="component" value="Unassembled WGS sequence"/>
</dbReference>
<dbReference type="Pfam" id="PF02566">
    <property type="entry name" value="OsmC"/>
    <property type="match status" value="1"/>
</dbReference>
<dbReference type="InterPro" id="IPR015946">
    <property type="entry name" value="KH_dom-like_a/b"/>
</dbReference>
<comment type="caution">
    <text evidence="2">The sequence shown here is derived from an EMBL/GenBank/DDBJ whole genome shotgun (WGS) entry which is preliminary data.</text>
</comment>
<dbReference type="InterPro" id="IPR003718">
    <property type="entry name" value="OsmC/Ohr_fam"/>
</dbReference>
<comment type="similarity">
    <text evidence="1">Belongs to the OsmC/Ohr family.</text>
</comment>
<dbReference type="SUPFAM" id="SSF82784">
    <property type="entry name" value="OsmC-like"/>
    <property type="match status" value="1"/>
</dbReference>
<evidence type="ECO:0000256" key="1">
    <source>
        <dbReference type="ARBA" id="ARBA00007378"/>
    </source>
</evidence>
<dbReference type="PANTHER" id="PTHR33797">
    <property type="entry name" value="ORGANIC HYDROPEROXIDE RESISTANCE PROTEIN-LIKE"/>
    <property type="match status" value="1"/>
</dbReference>
<protein>
    <submittedName>
        <fullName evidence="2">Organic hydroperoxide resistance protein</fullName>
    </submittedName>
</protein>
<dbReference type="InterPro" id="IPR019953">
    <property type="entry name" value="OHR"/>
</dbReference>
<keyword evidence="3" id="KW-1185">Reference proteome</keyword>
<name>A0ABU1DB97_9HYPH</name>
<dbReference type="RefSeq" id="WP_309388389.1">
    <property type="nucleotide sequence ID" value="NZ_JADBEO010000002.1"/>
</dbReference>
<proteinExistence type="inferred from homology"/>
<sequence length="140" mass="14167">MKVLYSTEAVATGGRTGSAEIADGSFKVALDTPKELGGAGGAGTNPEQLFASGYSACFLGALKFVAGKEKVKLPEDTTVRAKVGIGSRDDGQGFGLDVALTVSIPGLDKAAAEELAAKAHVVCPYSHLAKNGLDVKLSVA</sequence>
<dbReference type="Gene3D" id="3.30.300.20">
    <property type="match status" value="1"/>
</dbReference>
<gene>
    <name evidence="2" type="ORF">IHQ68_01730</name>
</gene>
<dbReference type="PANTHER" id="PTHR33797:SF2">
    <property type="entry name" value="ORGANIC HYDROPEROXIDE RESISTANCE PROTEIN-LIKE"/>
    <property type="match status" value="1"/>
</dbReference>
<dbReference type="EMBL" id="JADBEO010000002">
    <property type="protein sequence ID" value="MDR4305342.1"/>
    <property type="molecule type" value="Genomic_DNA"/>
</dbReference>
<dbReference type="InterPro" id="IPR036102">
    <property type="entry name" value="OsmC/Ohrsf"/>
</dbReference>
<evidence type="ECO:0000313" key="2">
    <source>
        <dbReference type="EMBL" id="MDR4305342.1"/>
    </source>
</evidence>
<dbReference type="Gene3D" id="2.20.25.10">
    <property type="match status" value="1"/>
</dbReference>
<evidence type="ECO:0000313" key="3">
    <source>
        <dbReference type="Proteomes" id="UP001181622"/>
    </source>
</evidence>
<reference evidence="2" key="1">
    <citation type="submission" date="2020-10" db="EMBL/GenBank/DDBJ databases">
        <authorList>
            <person name="Abbas A."/>
            <person name="Razzaq R."/>
            <person name="Waqas M."/>
            <person name="Abbas N."/>
            <person name="Nielsen T.K."/>
            <person name="Hansen L.H."/>
            <person name="Hussain S."/>
            <person name="Shahid M."/>
        </authorList>
    </citation>
    <scope>NUCLEOTIDE SEQUENCE</scope>
    <source>
        <strain evidence="2">S14</strain>
    </source>
</reference>